<dbReference type="EMBL" id="DACSEI010000007">
    <property type="protein sequence ID" value="HAT1595786.1"/>
    <property type="molecule type" value="Genomic_DNA"/>
</dbReference>
<dbReference type="Pfam" id="PF01124">
    <property type="entry name" value="MAPEG"/>
    <property type="match status" value="1"/>
</dbReference>
<dbReference type="Proteomes" id="UP001071279">
    <property type="component" value="Unassembled WGS sequence"/>
</dbReference>
<evidence type="ECO:0000313" key="7">
    <source>
        <dbReference type="EMBL" id="MCZ4720008.1"/>
    </source>
</evidence>
<dbReference type="PANTHER" id="PTHR35814:SF1">
    <property type="entry name" value="GLUTATHIONE S-TRANSFERASE-RELATED"/>
    <property type="match status" value="1"/>
</dbReference>
<evidence type="ECO:0000256" key="5">
    <source>
        <dbReference type="SAM" id="Phobius"/>
    </source>
</evidence>
<evidence type="ECO:0000256" key="4">
    <source>
        <dbReference type="ARBA" id="ARBA00023136"/>
    </source>
</evidence>
<evidence type="ECO:0000256" key="2">
    <source>
        <dbReference type="ARBA" id="ARBA00022692"/>
    </source>
</evidence>
<accession>A0A129BX26</accession>
<evidence type="ECO:0000313" key="8">
    <source>
        <dbReference type="EMBL" id="STX80163.1"/>
    </source>
</evidence>
<reference evidence="6" key="1">
    <citation type="journal article" date="2018" name="Genome Biol.">
        <title>SKESA: strategic k-mer extension for scrupulous assemblies.</title>
        <authorList>
            <person name="Souvorov A."/>
            <person name="Agarwala R."/>
            <person name="Lipman D.J."/>
        </authorList>
    </citation>
    <scope>NUCLEOTIDE SEQUENCE</scope>
    <source>
        <strain evidence="6">D3612</strain>
    </source>
</reference>
<dbReference type="PANTHER" id="PTHR35814">
    <property type="match status" value="1"/>
</dbReference>
<dbReference type="RefSeq" id="WP_011214240.1">
    <property type="nucleotide sequence ID" value="NZ_BBUJ01000018.1"/>
</dbReference>
<dbReference type="GO" id="GO:0016020">
    <property type="term" value="C:membrane"/>
    <property type="evidence" value="ECO:0007669"/>
    <property type="project" value="UniProtKB-SubCell"/>
</dbReference>
<comment type="subcellular location">
    <subcellularLocation>
        <location evidence="1">Membrane</location>
    </subcellularLocation>
</comment>
<organism evidence="8 9">
    <name type="scientific">Legionella pneumophila</name>
    <dbReference type="NCBI Taxonomy" id="446"/>
    <lineage>
        <taxon>Bacteria</taxon>
        <taxon>Pseudomonadati</taxon>
        <taxon>Pseudomonadota</taxon>
        <taxon>Gammaproteobacteria</taxon>
        <taxon>Legionellales</taxon>
        <taxon>Legionellaceae</taxon>
        <taxon>Legionella</taxon>
    </lineage>
</organism>
<dbReference type="InterPro" id="IPR023352">
    <property type="entry name" value="MAPEG-like_dom_sf"/>
</dbReference>
<dbReference type="Gene3D" id="1.20.120.550">
    <property type="entry name" value="Membrane associated eicosanoid/glutathione metabolism-like domain"/>
    <property type="match status" value="1"/>
</dbReference>
<dbReference type="Proteomes" id="UP000861567">
    <property type="component" value="Unassembled WGS sequence"/>
</dbReference>
<keyword evidence="4 5" id="KW-0472">Membrane</keyword>
<reference evidence="7" key="4">
    <citation type="submission" date="2022-12" db="EMBL/GenBank/DDBJ databases">
        <title>Comparative genomics of Legionella pneumophila isolates from the West Bank and Germany support molecular epidemiology of Legionnaires disease.</title>
        <authorList>
            <person name="Zayed A.R."/>
            <person name="Bitar D.M."/>
            <person name="Steinert M."/>
            <person name="Lueck C."/>
            <person name="Brettar I."/>
            <person name="Hoefle M.G."/>
            <person name="Bunk B."/>
        </authorList>
    </citation>
    <scope>NUCLEOTIDE SEQUENCE</scope>
    <source>
        <strain evidence="7">H23</strain>
    </source>
</reference>
<protein>
    <submittedName>
        <fullName evidence="8">Glutathione S-transferase</fullName>
    </submittedName>
    <submittedName>
        <fullName evidence="7">MAPEG family protein</fullName>
    </submittedName>
</protein>
<reference evidence="6" key="3">
    <citation type="submission" date="2020-11" db="EMBL/GenBank/DDBJ databases">
        <authorList>
            <consortium name="NCBI Pathogen Detection Project"/>
        </authorList>
    </citation>
    <scope>NUCLEOTIDE SEQUENCE</scope>
    <source>
        <strain evidence="6">D3612</strain>
    </source>
</reference>
<dbReference type="SUPFAM" id="SSF161084">
    <property type="entry name" value="MAPEG domain-like"/>
    <property type="match status" value="1"/>
</dbReference>
<evidence type="ECO:0000313" key="6">
    <source>
        <dbReference type="EMBL" id="HAT1595786.1"/>
    </source>
</evidence>
<keyword evidence="8" id="KW-0808">Transferase</keyword>
<gene>
    <name evidence="6" type="ORF">I8Y58_000996</name>
    <name evidence="8" type="ORF">NCTC12000_02171</name>
    <name evidence="7" type="ORF">O6C86_12400</name>
</gene>
<evidence type="ECO:0000256" key="3">
    <source>
        <dbReference type="ARBA" id="ARBA00022989"/>
    </source>
</evidence>
<feature type="transmembrane region" description="Helical" evidence="5">
    <location>
        <begin position="78"/>
        <end position="98"/>
    </location>
</feature>
<feature type="transmembrane region" description="Helical" evidence="5">
    <location>
        <begin position="110"/>
        <end position="137"/>
    </location>
</feature>
<dbReference type="EMBL" id="UGOL01000001">
    <property type="protein sequence ID" value="STX80163.1"/>
    <property type="molecule type" value="Genomic_DNA"/>
</dbReference>
<dbReference type="AlphaFoldDB" id="A0A129BX26"/>
<dbReference type="GO" id="GO:0016740">
    <property type="term" value="F:transferase activity"/>
    <property type="evidence" value="ECO:0007669"/>
    <property type="project" value="UniProtKB-KW"/>
</dbReference>
<dbReference type="EMBL" id="JAPXIC010000080">
    <property type="protein sequence ID" value="MCZ4720008.1"/>
    <property type="molecule type" value="Genomic_DNA"/>
</dbReference>
<sequence>MDIRYLIYAWGSSILFFIYLYLSYLVIIQRRKYHVLYLTNDDKAFIARFRAHANFAEYVPLTLILMGISIILQVPPLLLAILMFALIIARLGHAYGLIKKEAKKQFKFRIYSVATTFIIMGILAIFNVSKATILYIVI</sequence>
<name>A0A129BX26_LEGPN</name>
<keyword evidence="3 5" id="KW-1133">Transmembrane helix</keyword>
<reference evidence="8 9" key="2">
    <citation type="submission" date="2018-06" db="EMBL/GenBank/DDBJ databases">
        <authorList>
            <consortium name="Pathogen Informatics"/>
            <person name="Doyle S."/>
        </authorList>
    </citation>
    <scope>NUCLEOTIDE SEQUENCE [LARGE SCALE GENOMIC DNA]</scope>
    <source>
        <strain evidence="8 9">NCTC12000</strain>
    </source>
</reference>
<dbReference type="InterPro" id="IPR001129">
    <property type="entry name" value="Membr-assoc_MAPEG"/>
</dbReference>
<dbReference type="Proteomes" id="UP000254631">
    <property type="component" value="Unassembled WGS sequence"/>
</dbReference>
<proteinExistence type="predicted"/>
<dbReference type="eggNOG" id="COG3788">
    <property type="taxonomic scope" value="Bacteria"/>
</dbReference>
<dbReference type="OMA" id="MRAQANF"/>
<evidence type="ECO:0000256" key="1">
    <source>
        <dbReference type="ARBA" id="ARBA00004370"/>
    </source>
</evidence>
<keyword evidence="2 5" id="KW-0812">Transmembrane</keyword>
<evidence type="ECO:0000313" key="9">
    <source>
        <dbReference type="Proteomes" id="UP000254631"/>
    </source>
</evidence>
<feature type="transmembrane region" description="Helical" evidence="5">
    <location>
        <begin position="55"/>
        <end position="72"/>
    </location>
</feature>
<feature type="transmembrane region" description="Helical" evidence="5">
    <location>
        <begin position="6"/>
        <end position="27"/>
    </location>
</feature>